<dbReference type="STRING" id="269621.A0A238F3Y3"/>
<feature type="transmembrane region" description="Helical" evidence="10">
    <location>
        <begin position="78"/>
        <end position="101"/>
    </location>
</feature>
<gene>
    <name evidence="12" type="ORF">BQ2448_901</name>
</gene>
<dbReference type="PROSITE" id="PS51564">
    <property type="entry name" value="SAM_ICMT"/>
    <property type="match status" value="1"/>
</dbReference>
<dbReference type="GO" id="GO:0032259">
    <property type="term" value="P:methylation"/>
    <property type="evidence" value="ECO:0007669"/>
    <property type="project" value="UniProtKB-KW"/>
</dbReference>
<evidence type="ECO:0000313" key="12">
    <source>
        <dbReference type="EMBL" id="SCV68780.1"/>
    </source>
</evidence>
<keyword evidence="4 10" id="KW-0489">Methyltransferase</keyword>
<sequence>MGLEMSAENDLHRRPNAGPDPSMSPDANQDFPTPSNAGAAPSHESTPSSNGKHVEHHLGHRVGPSFPLTSFESTPHNVACFAFCLGAVWSIGFTRLVVYWLKPTEPSWLLWFNLDPNHLPAQSLVNAITSPILALYFSCWAMFHLLEFVVTSMYNPGKLSVSCVAITNELTTGKNLLSKAFLLNNGSPYHLAHAFGILEHILEEAYLPPKWRAFKHLGWVMVAGWLLLIGGQILRSFAMISAAQNFSHVIQTKKRDDHSLVQTGIYAWSRHPSYAGFCWWALGTQIMLSNPIATLTFTHVLLSFFAARIEAEEKFLVKFFGDEYIDYRKRVPTRIIFIS</sequence>
<keyword evidence="8 10" id="KW-1133">Transmembrane helix</keyword>
<evidence type="ECO:0000256" key="2">
    <source>
        <dbReference type="ARBA" id="ARBA00009140"/>
    </source>
</evidence>
<keyword evidence="9 10" id="KW-0472">Membrane</keyword>
<dbReference type="AlphaFoldDB" id="A0A238F3Y3"/>
<feature type="region of interest" description="Disordered" evidence="11">
    <location>
        <begin position="1"/>
        <end position="56"/>
    </location>
</feature>
<name>A0A238F3Y3_9BASI</name>
<keyword evidence="7 10" id="KW-0812">Transmembrane</keyword>
<evidence type="ECO:0000256" key="5">
    <source>
        <dbReference type="ARBA" id="ARBA00022679"/>
    </source>
</evidence>
<organism evidence="12 13">
    <name type="scientific">Microbotryum intermedium</name>
    <dbReference type="NCBI Taxonomy" id="269621"/>
    <lineage>
        <taxon>Eukaryota</taxon>
        <taxon>Fungi</taxon>
        <taxon>Dikarya</taxon>
        <taxon>Basidiomycota</taxon>
        <taxon>Pucciniomycotina</taxon>
        <taxon>Microbotryomycetes</taxon>
        <taxon>Microbotryales</taxon>
        <taxon>Microbotryaceae</taxon>
        <taxon>Microbotryum</taxon>
    </lineage>
</organism>
<comment type="caution">
    <text evidence="10">Lacks conserved residue(s) required for the propagation of feature annotation.</text>
</comment>
<feature type="transmembrane region" description="Helical" evidence="10">
    <location>
        <begin position="121"/>
        <end position="143"/>
    </location>
</feature>
<comment type="subcellular location">
    <subcellularLocation>
        <location evidence="10">Endoplasmic reticulum membrane</location>
        <topology evidence="10">Multi-pass membrane protein</topology>
    </subcellularLocation>
    <subcellularLocation>
        <location evidence="1">Membrane</location>
        <topology evidence="1">Multi-pass membrane protein</topology>
    </subcellularLocation>
</comment>
<dbReference type="Proteomes" id="UP000198372">
    <property type="component" value="Unassembled WGS sequence"/>
</dbReference>
<comment type="similarity">
    <text evidence="2 10">Belongs to the class VI-like SAM-binding methyltransferase superfamily. Isoprenylcysteine carboxyl methyltransferase family.</text>
</comment>
<evidence type="ECO:0000313" key="13">
    <source>
        <dbReference type="Proteomes" id="UP000198372"/>
    </source>
</evidence>
<reference evidence="13" key="1">
    <citation type="submission" date="2016-09" db="EMBL/GenBank/DDBJ databases">
        <authorList>
            <person name="Jeantristanb JTB J.-T."/>
            <person name="Ricardo R."/>
        </authorList>
    </citation>
    <scope>NUCLEOTIDE SEQUENCE [LARGE SCALE GENOMIC DNA]</scope>
</reference>
<feature type="compositionally biased region" description="Polar residues" evidence="11">
    <location>
        <begin position="25"/>
        <end position="36"/>
    </location>
</feature>
<accession>A0A238F3Y3</accession>
<evidence type="ECO:0000256" key="1">
    <source>
        <dbReference type="ARBA" id="ARBA00004141"/>
    </source>
</evidence>
<dbReference type="EC" id="2.1.1.100" evidence="3 10"/>
<comment type="catalytic activity">
    <reaction evidence="10">
        <text>[protein]-C-terminal S-[(2E,6E)-farnesyl]-L-cysteine + S-adenosyl-L-methionine = [protein]-C-terminal S-[(2E,6E)-farnesyl]-L-cysteine methyl ester + S-adenosyl-L-homocysteine</text>
        <dbReference type="Rhea" id="RHEA:21672"/>
        <dbReference type="Rhea" id="RHEA-COMP:12125"/>
        <dbReference type="Rhea" id="RHEA-COMP:12126"/>
        <dbReference type="ChEBI" id="CHEBI:57856"/>
        <dbReference type="ChEBI" id="CHEBI:59789"/>
        <dbReference type="ChEBI" id="CHEBI:90510"/>
        <dbReference type="ChEBI" id="CHEBI:90511"/>
        <dbReference type="EC" id="2.1.1.100"/>
    </reaction>
</comment>
<dbReference type="EMBL" id="FMSP01000003">
    <property type="protein sequence ID" value="SCV68780.1"/>
    <property type="molecule type" value="Genomic_DNA"/>
</dbReference>
<dbReference type="Pfam" id="PF04140">
    <property type="entry name" value="ICMT"/>
    <property type="match status" value="1"/>
</dbReference>
<dbReference type="PANTHER" id="PTHR12714:SF9">
    <property type="entry name" value="PROTEIN-S-ISOPRENYLCYSTEINE O-METHYLTRANSFERASE"/>
    <property type="match status" value="1"/>
</dbReference>
<keyword evidence="5" id="KW-0808">Transferase</keyword>
<evidence type="ECO:0000256" key="3">
    <source>
        <dbReference type="ARBA" id="ARBA00012151"/>
    </source>
</evidence>
<dbReference type="GO" id="GO:0004671">
    <property type="term" value="F:protein C-terminal S-isoprenylcysteine carboxyl O-methyltransferase activity"/>
    <property type="evidence" value="ECO:0007669"/>
    <property type="project" value="UniProtKB-EC"/>
</dbReference>
<evidence type="ECO:0000256" key="7">
    <source>
        <dbReference type="ARBA" id="ARBA00022692"/>
    </source>
</evidence>
<keyword evidence="13" id="KW-1185">Reference proteome</keyword>
<evidence type="ECO:0000256" key="10">
    <source>
        <dbReference type="RuleBase" id="RU362022"/>
    </source>
</evidence>
<evidence type="ECO:0000256" key="8">
    <source>
        <dbReference type="ARBA" id="ARBA00022989"/>
    </source>
</evidence>
<dbReference type="InterPro" id="IPR025770">
    <property type="entry name" value="PPMT_MeTrfase"/>
</dbReference>
<dbReference type="Gene3D" id="1.20.120.1630">
    <property type="match status" value="1"/>
</dbReference>
<keyword evidence="10" id="KW-0256">Endoplasmic reticulum</keyword>
<dbReference type="OrthoDB" id="422086at2759"/>
<evidence type="ECO:0000256" key="9">
    <source>
        <dbReference type="ARBA" id="ARBA00023136"/>
    </source>
</evidence>
<protein>
    <recommendedName>
        <fullName evidence="3 10">Protein-S-isoprenylcysteine O-methyltransferase</fullName>
        <ecNumber evidence="3 10">2.1.1.100</ecNumber>
    </recommendedName>
</protein>
<evidence type="ECO:0000256" key="4">
    <source>
        <dbReference type="ARBA" id="ARBA00022603"/>
    </source>
</evidence>
<dbReference type="InterPro" id="IPR007269">
    <property type="entry name" value="ICMT_MeTrfase"/>
</dbReference>
<evidence type="ECO:0000256" key="6">
    <source>
        <dbReference type="ARBA" id="ARBA00022691"/>
    </source>
</evidence>
<keyword evidence="6 10" id="KW-0949">S-adenosyl-L-methionine</keyword>
<proteinExistence type="inferred from homology"/>
<dbReference type="GO" id="GO:0005789">
    <property type="term" value="C:endoplasmic reticulum membrane"/>
    <property type="evidence" value="ECO:0007669"/>
    <property type="project" value="UniProtKB-SubCell"/>
</dbReference>
<dbReference type="PANTHER" id="PTHR12714">
    <property type="entry name" value="PROTEIN-S ISOPRENYLCYSTEINE O-METHYLTRANSFERASE"/>
    <property type="match status" value="1"/>
</dbReference>
<feature type="transmembrane region" description="Helical" evidence="10">
    <location>
        <begin position="217"/>
        <end position="238"/>
    </location>
</feature>
<evidence type="ECO:0000256" key="11">
    <source>
        <dbReference type="SAM" id="MobiDB-lite"/>
    </source>
</evidence>